<accession>A0ABD2NTM0</accession>
<evidence type="ECO:0000313" key="1">
    <source>
        <dbReference type="EMBL" id="KAL3281924.1"/>
    </source>
</evidence>
<feature type="non-terminal residue" evidence="1">
    <location>
        <position position="71"/>
    </location>
</feature>
<sequence length="71" mass="8092">LTSRTDMLDKKLKCQAMFIVALATGNISDTYVYHVAELVKMEERTVLPQAIQIGQLKYIRLETGNLVFTKM</sequence>
<proteinExistence type="predicted"/>
<feature type="non-terminal residue" evidence="1">
    <location>
        <position position="1"/>
    </location>
</feature>
<dbReference type="EMBL" id="JABFTP020000144">
    <property type="protein sequence ID" value="KAL3281924.1"/>
    <property type="molecule type" value="Genomic_DNA"/>
</dbReference>
<name>A0ABD2NTM0_9CUCU</name>
<protein>
    <submittedName>
        <fullName evidence="1">Uncharacterized protein</fullName>
    </submittedName>
</protein>
<comment type="caution">
    <text evidence="1">The sequence shown here is derived from an EMBL/GenBank/DDBJ whole genome shotgun (WGS) entry which is preliminary data.</text>
</comment>
<dbReference type="Proteomes" id="UP001516400">
    <property type="component" value="Unassembled WGS sequence"/>
</dbReference>
<evidence type="ECO:0000313" key="2">
    <source>
        <dbReference type="Proteomes" id="UP001516400"/>
    </source>
</evidence>
<gene>
    <name evidence="1" type="ORF">HHI36_005127</name>
</gene>
<keyword evidence="2" id="KW-1185">Reference proteome</keyword>
<dbReference type="AlphaFoldDB" id="A0ABD2NTM0"/>
<reference evidence="1 2" key="1">
    <citation type="journal article" date="2021" name="BMC Biol.">
        <title>Horizontally acquired antibacterial genes associated with adaptive radiation of ladybird beetles.</title>
        <authorList>
            <person name="Li H.S."/>
            <person name="Tang X.F."/>
            <person name="Huang Y.H."/>
            <person name="Xu Z.Y."/>
            <person name="Chen M.L."/>
            <person name="Du X.Y."/>
            <person name="Qiu B.Y."/>
            <person name="Chen P.T."/>
            <person name="Zhang W."/>
            <person name="Slipinski A."/>
            <person name="Escalona H.E."/>
            <person name="Waterhouse R.M."/>
            <person name="Zwick A."/>
            <person name="Pang H."/>
        </authorList>
    </citation>
    <scope>NUCLEOTIDE SEQUENCE [LARGE SCALE GENOMIC DNA]</scope>
    <source>
        <strain evidence="1">SYSU2018</strain>
    </source>
</reference>
<organism evidence="1 2">
    <name type="scientific">Cryptolaemus montrouzieri</name>
    <dbReference type="NCBI Taxonomy" id="559131"/>
    <lineage>
        <taxon>Eukaryota</taxon>
        <taxon>Metazoa</taxon>
        <taxon>Ecdysozoa</taxon>
        <taxon>Arthropoda</taxon>
        <taxon>Hexapoda</taxon>
        <taxon>Insecta</taxon>
        <taxon>Pterygota</taxon>
        <taxon>Neoptera</taxon>
        <taxon>Endopterygota</taxon>
        <taxon>Coleoptera</taxon>
        <taxon>Polyphaga</taxon>
        <taxon>Cucujiformia</taxon>
        <taxon>Coccinelloidea</taxon>
        <taxon>Coccinellidae</taxon>
        <taxon>Scymninae</taxon>
        <taxon>Scymnini</taxon>
        <taxon>Cryptolaemus</taxon>
    </lineage>
</organism>